<dbReference type="Gene3D" id="3.90.1580.10">
    <property type="entry name" value="paralog of FGE (formylglycine-generating enzyme)"/>
    <property type="match status" value="1"/>
</dbReference>
<protein>
    <submittedName>
        <fullName evidence="3">Formylglycine-generating enzyme family protein</fullName>
    </submittedName>
</protein>
<evidence type="ECO:0000313" key="3">
    <source>
        <dbReference type="EMBL" id="NKI31734.1"/>
    </source>
</evidence>
<evidence type="ECO:0000259" key="2">
    <source>
        <dbReference type="Pfam" id="PF03781"/>
    </source>
</evidence>
<name>A0ABX1GPA5_9FLAO</name>
<dbReference type="PROSITE" id="PS51257">
    <property type="entry name" value="PROKAR_LIPOPROTEIN"/>
    <property type="match status" value="1"/>
</dbReference>
<dbReference type="InterPro" id="IPR005532">
    <property type="entry name" value="SUMF_dom"/>
</dbReference>
<keyword evidence="1" id="KW-0732">Signal</keyword>
<dbReference type="Proteomes" id="UP000718451">
    <property type="component" value="Unassembled WGS sequence"/>
</dbReference>
<feature type="chain" id="PRO_5045185412" evidence="1">
    <location>
        <begin position="22"/>
        <end position="315"/>
    </location>
</feature>
<gene>
    <name evidence="3" type="ORF">HCU67_07225</name>
</gene>
<comment type="caution">
    <text evidence="3">The sequence shown here is derived from an EMBL/GenBank/DDBJ whole genome shotgun (WGS) entry which is preliminary data.</text>
</comment>
<feature type="domain" description="Sulfatase-modifying factor enzyme-like" evidence="2">
    <location>
        <begin position="61"/>
        <end position="312"/>
    </location>
</feature>
<evidence type="ECO:0000313" key="4">
    <source>
        <dbReference type="Proteomes" id="UP000718451"/>
    </source>
</evidence>
<dbReference type="PANTHER" id="PTHR23150:SF19">
    <property type="entry name" value="FORMYLGLYCINE-GENERATING ENZYME"/>
    <property type="match status" value="1"/>
</dbReference>
<feature type="signal peptide" evidence="1">
    <location>
        <begin position="1"/>
        <end position="21"/>
    </location>
</feature>
<reference evidence="3 4" key="1">
    <citation type="submission" date="2020-04" db="EMBL/GenBank/DDBJ databases">
        <authorList>
            <person name="Yoon J."/>
        </authorList>
    </citation>
    <scope>NUCLEOTIDE SEQUENCE [LARGE SCALE GENOMIC DNA]</scope>
    <source>
        <strain evidence="3 4">DJ-13</strain>
    </source>
</reference>
<keyword evidence="4" id="KW-1185">Reference proteome</keyword>
<dbReference type="SUPFAM" id="SSF56436">
    <property type="entry name" value="C-type lectin-like"/>
    <property type="match status" value="1"/>
</dbReference>
<dbReference type="Pfam" id="PF03781">
    <property type="entry name" value="FGE-sulfatase"/>
    <property type="match status" value="1"/>
</dbReference>
<organism evidence="3 4">
    <name type="scientific">Croceivirga thetidis</name>
    <dbReference type="NCBI Taxonomy" id="2721623"/>
    <lineage>
        <taxon>Bacteria</taxon>
        <taxon>Pseudomonadati</taxon>
        <taxon>Bacteroidota</taxon>
        <taxon>Flavobacteriia</taxon>
        <taxon>Flavobacteriales</taxon>
        <taxon>Flavobacteriaceae</taxon>
        <taxon>Croceivirga</taxon>
    </lineage>
</organism>
<sequence length="315" mass="35571">MRNLKKLISILVLLVFFGCQTRSKKSVEAANSKPNFTSVETITISESAIPLGMVFVPRGQNGFFMDSTEVTNAEFKAFVESTDYITIAERHIDWEELSKQLPTGTPKLPDSLLQPGSLVIRNDLEQLPKNSLHHYTQWWQWKIGANWRQPYGPGSSIEGKDNHPVVHIAHEDALAYCKWKGNRLPTKEEWQFAAKGGSTTKYVWGIDEDDRISNANTWTGSFPSENNVQDGYEKTAPVGGYPPNDFGLYDMAGNVWEWTATRAMKEPNLVQFVMKGGSYLCSKNYCANYAIDSQMETTSDSSYEHLGFRTVRDTK</sequence>
<accession>A0ABX1GPA5</accession>
<proteinExistence type="predicted"/>
<dbReference type="PANTHER" id="PTHR23150">
    <property type="entry name" value="SULFATASE MODIFYING FACTOR 1, 2"/>
    <property type="match status" value="1"/>
</dbReference>
<dbReference type="InterPro" id="IPR051043">
    <property type="entry name" value="Sulfatase_Mod_Factor_Kinase"/>
</dbReference>
<dbReference type="EMBL" id="JAAWWL010000001">
    <property type="protein sequence ID" value="NKI31734.1"/>
    <property type="molecule type" value="Genomic_DNA"/>
</dbReference>
<evidence type="ECO:0000256" key="1">
    <source>
        <dbReference type="SAM" id="SignalP"/>
    </source>
</evidence>
<dbReference type="InterPro" id="IPR042095">
    <property type="entry name" value="SUMF_sf"/>
</dbReference>
<dbReference type="InterPro" id="IPR016187">
    <property type="entry name" value="CTDL_fold"/>
</dbReference>